<comment type="subcellular location">
    <subcellularLocation>
        <location evidence="1">Nucleus</location>
        <location evidence="1">Nucleolus</location>
    </subcellularLocation>
</comment>
<evidence type="ECO:0000256" key="3">
    <source>
        <dbReference type="ARBA" id="ARBA00022723"/>
    </source>
</evidence>
<keyword evidence="14" id="KW-1185">Reference proteome</keyword>
<protein>
    <recommendedName>
        <fullName evidence="15">RRN7-type domain-containing protein</fullName>
    </recommendedName>
</protein>
<dbReference type="EMBL" id="ML991868">
    <property type="protein sequence ID" value="KAF2229294.1"/>
    <property type="molecule type" value="Genomic_DNA"/>
</dbReference>
<dbReference type="GO" id="GO:0042790">
    <property type="term" value="P:nucleolar large rRNA transcription by RNA polymerase I"/>
    <property type="evidence" value="ECO:0007669"/>
    <property type="project" value="TreeGrafter"/>
</dbReference>
<organism evidence="13 14">
    <name type="scientific">Viridothelium virens</name>
    <name type="common">Speckled blister lichen</name>
    <name type="synonym">Trypethelium virens</name>
    <dbReference type="NCBI Taxonomy" id="1048519"/>
    <lineage>
        <taxon>Eukaryota</taxon>
        <taxon>Fungi</taxon>
        <taxon>Dikarya</taxon>
        <taxon>Ascomycota</taxon>
        <taxon>Pezizomycotina</taxon>
        <taxon>Dothideomycetes</taxon>
        <taxon>Dothideomycetes incertae sedis</taxon>
        <taxon>Trypetheliales</taxon>
        <taxon>Trypetheliaceae</taxon>
        <taxon>Viridothelium</taxon>
    </lineage>
</organism>
<dbReference type="OrthoDB" id="428577at2759"/>
<evidence type="ECO:0008006" key="15">
    <source>
        <dbReference type="Google" id="ProtNLM"/>
    </source>
</evidence>
<dbReference type="InterPro" id="IPR033599">
    <property type="entry name" value="TAF1B/Rrn7"/>
</dbReference>
<keyword evidence="5" id="KW-0862">Zinc</keyword>
<dbReference type="InterPro" id="IPR048538">
    <property type="entry name" value="Rrn7_cyclin_C"/>
</dbReference>
<dbReference type="AlphaFoldDB" id="A0A6A6GU29"/>
<dbReference type="InterPro" id="IPR048540">
    <property type="entry name" value="Rrn7_cyclin_N"/>
</dbReference>
<proteinExistence type="inferred from homology"/>
<dbReference type="Proteomes" id="UP000800092">
    <property type="component" value="Unassembled WGS sequence"/>
</dbReference>
<evidence type="ECO:0000256" key="10">
    <source>
        <dbReference type="SAM" id="MobiDB-lite"/>
    </source>
</evidence>
<dbReference type="GO" id="GO:0001164">
    <property type="term" value="F:RNA polymerase I core promoter sequence-specific DNA binding"/>
    <property type="evidence" value="ECO:0007669"/>
    <property type="project" value="InterPro"/>
</dbReference>
<comment type="similarity">
    <text evidence="2">Belongs to the RRN7/TAF1B family.</text>
</comment>
<evidence type="ECO:0000256" key="4">
    <source>
        <dbReference type="ARBA" id="ARBA00022771"/>
    </source>
</evidence>
<evidence type="ECO:0000256" key="8">
    <source>
        <dbReference type="ARBA" id="ARBA00023163"/>
    </source>
</evidence>
<keyword evidence="4" id="KW-0863">Zinc-finger</keyword>
<evidence type="ECO:0000313" key="13">
    <source>
        <dbReference type="EMBL" id="KAF2229294.1"/>
    </source>
</evidence>
<feature type="region of interest" description="Disordered" evidence="10">
    <location>
        <begin position="552"/>
        <end position="582"/>
    </location>
</feature>
<dbReference type="GO" id="GO:0070860">
    <property type="term" value="C:RNA polymerase I core factor complex"/>
    <property type="evidence" value="ECO:0007669"/>
    <property type="project" value="InterPro"/>
</dbReference>
<evidence type="ECO:0000256" key="7">
    <source>
        <dbReference type="ARBA" id="ARBA00023125"/>
    </source>
</evidence>
<keyword evidence="3" id="KW-0479">Metal-binding</keyword>
<dbReference type="Pfam" id="PF20644">
    <property type="entry name" value="Rrn7_cyclin_N"/>
    <property type="match status" value="1"/>
</dbReference>
<accession>A0A6A6GU29</accession>
<feature type="domain" description="Rrn7/TAF1B C-terminal cyclin" evidence="12">
    <location>
        <begin position="236"/>
        <end position="398"/>
    </location>
</feature>
<gene>
    <name evidence="13" type="ORF">EV356DRAFT_475642</name>
</gene>
<evidence type="ECO:0000256" key="5">
    <source>
        <dbReference type="ARBA" id="ARBA00022833"/>
    </source>
</evidence>
<evidence type="ECO:0000256" key="9">
    <source>
        <dbReference type="ARBA" id="ARBA00023242"/>
    </source>
</evidence>
<dbReference type="PANTHER" id="PTHR31576:SF2">
    <property type="entry name" value="TATA BOX-BINDING PROTEIN-ASSOCIATED FACTOR RNA POLYMERASE I SUBUNIT B"/>
    <property type="match status" value="1"/>
</dbReference>
<reference evidence="13" key="1">
    <citation type="journal article" date="2020" name="Stud. Mycol.">
        <title>101 Dothideomycetes genomes: a test case for predicting lifestyles and emergence of pathogens.</title>
        <authorList>
            <person name="Haridas S."/>
            <person name="Albert R."/>
            <person name="Binder M."/>
            <person name="Bloem J."/>
            <person name="Labutti K."/>
            <person name="Salamov A."/>
            <person name="Andreopoulos B."/>
            <person name="Baker S."/>
            <person name="Barry K."/>
            <person name="Bills G."/>
            <person name="Bluhm B."/>
            <person name="Cannon C."/>
            <person name="Castanera R."/>
            <person name="Culley D."/>
            <person name="Daum C."/>
            <person name="Ezra D."/>
            <person name="Gonzalez J."/>
            <person name="Henrissat B."/>
            <person name="Kuo A."/>
            <person name="Liang C."/>
            <person name="Lipzen A."/>
            <person name="Lutzoni F."/>
            <person name="Magnuson J."/>
            <person name="Mondo S."/>
            <person name="Nolan M."/>
            <person name="Ohm R."/>
            <person name="Pangilinan J."/>
            <person name="Park H.-J."/>
            <person name="Ramirez L."/>
            <person name="Alfaro M."/>
            <person name="Sun H."/>
            <person name="Tritt A."/>
            <person name="Yoshinaga Y."/>
            <person name="Zwiers L.-H."/>
            <person name="Turgeon B."/>
            <person name="Goodwin S."/>
            <person name="Spatafora J."/>
            <person name="Crous P."/>
            <person name="Grigoriev I."/>
        </authorList>
    </citation>
    <scope>NUCLEOTIDE SEQUENCE</scope>
    <source>
        <strain evidence="13">Tuck. ex Michener</strain>
    </source>
</reference>
<feature type="region of interest" description="Disordered" evidence="10">
    <location>
        <begin position="418"/>
        <end position="443"/>
    </location>
</feature>
<dbReference type="GO" id="GO:0008270">
    <property type="term" value="F:zinc ion binding"/>
    <property type="evidence" value="ECO:0007669"/>
    <property type="project" value="UniProtKB-KW"/>
</dbReference>
<evidence type="ECO:0000256" key="2">
    <source>
        <dbReference type="ARBA" id="ARBA00006899"/>
    </source>
</evidence>
<keyword evidence="8" id="KW-0804">Transcription</keyword>
<name>A0A6A6GU29_VIRVR</name>
<keyword evidence="9" id="KW-0539">Nucleus</keyword>
<evidence type="ECO:0000256" key="1">
    <source>
        <dbReference type="ARBA" id="ARBA00004604"/>
    </source>
</evidence>
<keyword evidence="6" id="KW-0805">Transcription regulation</keyword>
<dbReference type="PANTHER" id="PTHR31576">
    <property type="entry name" value="TATA BOX-BINDING PROTEIN-ASSOCIATED FACTOR RNA POLYMERASE I SUBUNIT B"/>
    <property type="match status" value="1"/>
</dbReference>
<feature type="compositionally biased region" description="Basic and acidic residues" evidence="10">
    <location>
        <begin position="552"/>
        <end position="561"/>
    </location>
</feature>
<dbReference type="Pfam" id="PF20645">
    <property type="entry name" value="Rrn7_cyclin_C"/>
    <property type="match status" value="1"/>
</dbReference>
<keyword evidence="7" id="KW-0238">DNA-binding</keyword>
<evidence type="ECO:0000313" key="14">
    <source>
        <dbReference type="Proteomes" id="UP000800092"/>
    </source>
</evidence>
<feature type="domain" description="Rrn7/TAF1B N-terminal cyclin" evidence="11">
    <location>
        <begin position="86"/>
        <end position="213"/>
    </location>
</feature>
<sequence>MSQIETFKGQVCGIDNCTATRYVTEEAGVSCIRGHYHPELQRRELEDEEYIQATSQTRARRQKEARERILPKYTGRRQFEHYLLCYQFVLWTQASWLVNVKGLPKELEIVIRDLWSLRLQKLTSRVDLDDEDEGTGSQSQVYTSTATSEAESREKWYSSKILTRLSDTPSLIDTLGTCYLGVLLLRLPISPSDIQVWAASGGLPYNCVITAIPEAMRLPLSINYRLPLELHNTLQPGDLQTIALNMGCVYQREIRMEFPPVNMPLLLYRYIKELSLPLDVYPCVRSLAPTVPCTFNYSLPDQRLHQVPDAQIISLIIIAAKLLYPVSNPRFHPTTANEPASLSLNWQTWLSAKRVHDAKFVHSGRLDFADAFAANDADVFTWEDEQMDDYLTWYERTWTRREPPADNDFRKALFGLFPTGTDKGTPPVPESLNEDLTPNSDALEASRRERLRTVQKSLRPRKVIAEEYVDEREQKGKPTPRPGVKYERYKTVEDLDGPRGGDDVMRALYEQGAEMVGLPLKEVVDAVYKMDQRFHLWNQAEVRKEKLMVRREKERMRKESGIDNQAQDQSHSDEEMGDTLFV</sequence>
<evidence type="ECO:0000259" key="11">
    <source>
        <dbReference type="Pfam" id="PF20644"/>
    </source>
</evidence>
<evidence type="ECO:0000256" key="6">
    <source>
        <dbReference type="ARBA" id="ARBA00023015"/>
    </source>
</evidence>
<evidence type="ECO:0000259" key="12">
    <source>
        <dbReference type="Pfam" id="PF20645"/>
    </source>
</evidence>